<protein>
    <submittedName>
        <fullName evidence="5">Glycoside hydrolase family 97 protein</fullName>
    </submittedName>
</protein>
<dbReference type="PANTHER" id="PTHR35803:SF3">
    <property type="entry name" value="ALPHA-GLUCOSIDASE"/>
    <property type="match status" value="1"/>
</dbReference>
<organism evidence="5 6">
    <name type="scientific">Aeoliella straminimaris</name>
    <dbReference type="NCBI Taxonomy" id="2954799"/>
    <lineage>
        <taxon>Bacteria</taxon>
        <taxon>Pseudomonadati</taxon>
        <taxon>Planctomycetota</taxon>
        <taxon>Planctomycetia</taxon>
        <taxon>Pirellulales</taxon>
        <taxon>Lacipirellulaceae</taxon>
        <taxon>Aeoliella</taxon>
    </lineage>
</organism>
<feature type="domain" description="Glycosyl-hydrolase 97 C-terminal oligomerisation" evidence="4">
    <location>
        <begin position="554"/>
        <end position="649"/>
    </location>
</feature>
<gene>
    <name evidence="5" type="ORF">NG895_12590</name>
</gene>
<dbReference type="GO" id="GO:0030246">
    <property type="term" value="F:carbohydrate binding"/>
    <property type="evidence" value="ECO:0007669"/>
    <property type="project" value="InterPro"/>
</dbReference>
<evidence type="ECO:0000259" key="2">
    <source>
        <dbReference type="Pfam" id="PF10566"/>
    </source>
</evidence>
<comment type="caution">
    <text evidence="5">The sequence shown here is derived from an EMBL/GenBank/DDBJ whole genome shotgun (WGS) entry which is preliminary data.</text>
</comment>
<evidence type="ECO:0000256" key="1">
    <source>
        <dbReference type="SAM" id="MobiDB-lite"/>
    </source>
</evidence>
<accession>A0A9X2F994</accession>
<reference evidence="5" key="1">
    <citation type="submission" date="2022-06" db="EMBL/GenBank/DDBJ databases">
        <title>Aeoliella straminimaris, a novel planctomycete from sediments.</title>
        <authorList>
            <person name="Vitorino I.R."/>
            <person name="Lage O.M."/>
        </authorList>
    </citation>
    <scope>NUCLEOTIDE SEQUENCE</scope>
    <source>
        <strain evidence="5">ICT_H6.2</strain>
    </source>
</reference>
<dbReference type="InterPro" id="IPR052720">
    <property type="entry name" value="Glycosyl_hydrolase_97"/>
</dbReference>
<dbReference type="GO" id="GO:0016787">
    <property type="term" value="F:hydrolase activity"/>
    <property type="evidence" value="ECO:0007669"/>
    <property type="project" value="UniProtKB-KW"/>
</dbReference>
<evidence type="ECO:0000259" key="4">
    <source>
        <dbReference type="Pfam" id="PF14509"/>
    </source>
</evidence>
<dbReference type="AlphaFoldDB" id="A0A9X2F994"/>
<keyword evidence="5" id="KW-0378">Hydrolase</keyword>
<dbReference type="InterPro" id="IPR019563">
    <property type="entry name" value="GH97_catalytic"/>
</dbReference>
<evidence type="ECO:0000313" key="6">
    <source>
        <dbReference type="Proteomes" id="UP001155241"/>
    </source>
</evidence>
<dbReference type="Gene3D" id="2.70.98.10">
    <property type="match status" value="1"/>
</dbReference>
<feature type="domain" description="Glycosyl-hydrolase 97 N-terminal" evidence="3">
    <location>
        <begin position="47"/>
        <end position="292"/>
    </location>
</feature>
<dbReference type="InterPro" id="IPR029483">
    <property type="entry name" value="GH97_C"/>
</dbReference>
<dbReference type="RefSeq" id="WP_252852863.1">
    <property type="nucleotide sequence ID" value="NZ_JAMXLR010000038.1"/>
</dbReference>
<dbReference type="Pfam" id="PF14509">
    <property type="entry name" value="GH97_C"/>
    <property type="match status" value="1"/>
</dbReference>
<sequence>MRCFEHTHPAAVLRHTLGRLIQVETLRLLAVVAICAHFAGDSHAHSLRSPDGRVELDVSLVDRNTDSLLEYSVTFNGHQVLDESTIRFITAEGSTIGESLLTQGDPPLSSHDSTWQPVYGEQNTIRDHYNQLTLNCVDESSDCEIQFEFRCYDAGISFRATITPPEDSESIHIASERSEFRFTKDHAVWCTQRPQGSFEAKKLSEISGTVERPLTMKLSDDIYAAILEAGLVDYAAMKLRRQEGRDNCLVTSLLSDVKAKGELRTPWRVVMVGASPGDLLENNELVMNLSEPCAIADTSWIKPGKVLREITLTTRGAKASVDFAAKHNFQYVEFDAGWYGNENHNASDATTVTLDPKRSAGPLDLPHVIEYADERGIGIIVYVNRRALEKQLDEILPLYEKWGIKGVKYGFVNTGSQEWMSWLHNAVRKAADHHLMIDVHDEYRPVGYSRTYPNLMTQEGVRGDEAAPSSEQAIVTLFTRNLAGAADHTICYFDPRVTEKWTHGHQLAKAVCTYSPWQFMFWYDTPLSPKPPGRHRTSIIATPELEFFAKVPTVWDETRVIKAEIGEFVVIARRSGQDWFVGSMNNGTKREIDVLFNFLEEGLQYRARVYRDDPSVDTPTKIRIEDHLVEADESLDVRLKSHGGQAVWLTPSSRLAKAVQPQPDSQSSSTSKLQN</sequence>
<dbReference type="Gene3D" id="3.20.20.70">
    <property type="entry name" value="Aldolase class I"/>
    <property type="match status" value="1"/>
</dbReference>
<dbReference type="EMBL" id="JAMXLR010000038">
    <property type="protein sequence ID" value="MCO6044747.1"/>
    <property type="molecule type" value="Genomic_DNA"/>
</dbReference>
<feature type="compositionally biased region" description="Low complexity" evidence="1">
    <location>
        <begin position="660"/>
        <end position="675"/>
    </location>
</feature>
<dbReference type="InterPro" id="IPR013785">
    <property type="entry name" value="Aldolase_TIM"/>
</dbReference>
<dbReference type="Pfam" id="PF14508">
    <property type="entry name" value="GH97_N"/>
    <property type="match status" value="1"/>
</dbReference>
<dbReference type="PANTHER" id="PTHR35803">
    <property type="entry name" value="GLUCAN 1,4-ALPHA-GLUCOSIDASE SUSB-RELATED"/>
    <property type="match status" value="1"/>
</dbReference>
<keyword evidence="6" id="KW-1185">Reference proteome</keyword>
<dbReference type="InterPro" id="IPR017853">
    <property type="entry name" value="GH"/>
</dbReference>
<proteinExistence type="predicted"/>
<evidence type="ECO:0000259" key="3">
    <source>
        <dbReference type="Pfam" id="PF14508"/>
    </source>
</evidence>
<dbReference type="Pfam" id="PF10566">
    <property type="entry name" value="Glyco_hydro_97"/>
    <property type="match status" value="1"/>
</dbReference>
<evidence type="ECO:0000313" key="5">
    <source>
        <dbReference type="EMBL" id="MCO6044747.1"/>
    </source>
</evidence>
<dbReference type="Proteomes" id="UP001155241">
    <property type="component" value="Unassembled WGS sequence"/>
</dbReference>
<dbReference type="InterPro" id="IPR029486">
    <property type="entry name" value="GH97_N"/>
</dbReference>
<dbReference type="InterPro" id="IPR014718">
    <property type="entry name" value="GH-type_carb-bd"/>
</dbReference>
<dbReference type="SUPFAM" id="SSF51445">
    <property type="entry name" value="(Trans)glycosidases"/>
    <property type="match status" value="1"/>
</dbReference>
<feature type="domain" description="Glycosyl-hydrolase 97 catalytic" evidence="2">
    <location>
        <begin position="311"/>
        <end position="461"/>
    </location>
</feature>
<name>A0A9X2F994_9BACT</name>
<feature type="region of interest" description="Disordered" evidence="1">
    <location>
        <begin position="652"/>
        <end position="675"/>
    </location>
</feature>